<dbReference type="SUPFAM" id="SSF52374">
    <property type="entry name" value="Nucleotidylyl transferase"/>
    <property type="match status" value="1"/>
</dbReference>
<dbReference type="GO" id="GO:0004592">
    <property type="term" value="F:pantoate-beta-alanine ligase activity"/>
    <property type="evidence" value="ECO:0007669"/>
    <property type="project" value="UniProtKB-UniRule"/>
</dbReference>
<dbReference type="EMBL" id="AP021881">
    <property type="protein sequence ID" value="BBP01259.1"/>
    <property type="molecule type" value="Genomic_DNA"/>
</dbReference>
<dbReference type="PANTHER" id="PTHR21299">
    <property type="entry name" value="CYTIDYLATE KINASE/PANTOATE-BETA-ALANINE LIGASE"/>
    <property type="match status" value="1"/>
</dbReference>
<evidence type="ECO:0000256" key="8">
    <source>
        <dbReference type="ARBA" id="ARBA00022655"/>
    </source>
</evidence>
<comment type="subcellular location">
    <subcellularLocation>
        <location evidence="1 13">Cytoplasm</location>
    </subcellularLocation>
</comment>
<feature type="binding site" evidence="13">
    <location>
        <begin position="180"/>
        <end position="183"/>
    </location>
    <ligand>
        <name>ATP</name>
        <dbReference type="ChEBI" id="CHEBI:30616"/>
    </ligand>
</feature>
<dbReference type="Gene3D" id="3.30.1300.10">
    <property type="entry name" value="Pantoate-beta-alanine ligase, C-terminal domain"/>
    <property type="match status" value="1"/>
</dbReference>
<dbReference type="FunFam" id="3.40.50.620:FF:000114">
    <property type="entry name" value="Pantothenate synthetase"/>
    <property type="match status" value="1"/>
</dbReference>
<comment type="function">
    <text evidence="12 13">Catalyzes the condensation of pantoate with beta-alanine in an ATP-dependent reaction via a pantoyl-adenylate intermediate.</text>
</comment>
<dbReference type="Proteomes" id="UP000463939">
    <property type="component" value="Chromosome"/>
</dbReference>
<feature type="binding site" evidence="13">
    <location>
        <position position="57"/>
    </location>
    <ligand>
        <name>(R)-pantoate</name>
        <dbReference type="ChEBI" id="CHEBI:15980"/>
    </ligand>
</feature>
<keyword evidence="9 13" id="KW-0547">Nucleotide-binding</keyword>
<dbReference type="EC" id="6.3.2.1" evidence="4 13"/>
<dbReference type="Pfam" id="PF02569">
    <property type="entry name" value="Pantoate_ligase"/>
    <property type="match status" value="1"/>
</dbReference>
<comment type="similarity">
    <text evidence="3 13">Belongs to the pantothenate synthetase family.</text>
</comment>
<evidence type="ECO:0000256" key="10">
    <source>
        <dbReference type="ARBA" id="ARBA00022840"/>
    </source>
</evidence>
<dbReference type="GO" id="GO:0005524">
    <property type="term" value="F:ATP binding"/>
    <property type="evidence" value="ECO:0007669"/>
    <property type="project" value="UniProtKB-KW"/>
</dbReference>
<comment type="catalytic activity">
    <reaction evidence="11 13">
        <text>(R)-pantoate + beta-alanine + ATP = (R)-pantothenate + AMP + diphosphate + H(+)</text>
        <dbReference type="Rhea" id="RHEA:10912"/>
        <dbReference type="ChEBI" id="CHEBI:15378"/>
        <dbReference type="ChEBI" id="CHEBI:15980"/>
        <dbReference type="ChEBI" id="CHEBI:29032"/>
        <dbReference type="ChEBI" id="CHEBI:30616"/>
        <dbReference type="ChEBI" id="CHEBI:33019"/>
        <dbReference type="ChEBI" id="CHEBI:57966"/>
        <dbReference type="ChEBI" id="CHEBI:456215"/>
        <dbReference type="EC" id="6.3.2.1"/>
    </reaction>
</comment>
<dbReference type="NCBIfam" id="TIGR00125">
    <property type="entry name" value="cyt_tran_rel"/>
    <property type="match status" value="1"/>
</dbReference>
<evidence type="ECO:0000256" key="12">
    <source>
        <dbReference type="ARBA" id="ARBA00055042"/>
    </source>
</evidence>
<organism evidence="14 15">
    <name type="scientific">Sulfuriferula nivalis</name>
    <dbReference type="NCBI Taxonomy" id="2675298"/>
    <lineage>
        <taxon>Bacteria</taxon>
        <taxon>Pseudomonadati</taxon>
        <taxon>Pseudomonadota</taxon>
        <taxon>Betaproteobacteria</taxon>
        <taxon>Nitrosomonadales</taxon>
        <taxon>Sulfuricellaceae</taxon>
        <taxon>Sulfuriferula</taxon>
    </lineage>
</organism>
<keyword evidence="6 13" id="KW-0963">Cytoplasm</keyword>
<dbReference type="GO" id="GO:0015940">
    <property type="term" value="P:pantothenate biosynthetic process"/>
    <property type="evidence" value="ECO:0007669"/>
    <property type="project" value="UniProtKB-UniRule"/>
</dbReference>
<evidence type="ECO:0000256" key="3">
    <source>
        <dbReference type="ARBA" id="ARBA00009256"/>
    </source>
</evidence>
<accession>A0A809RHA1</accession>
<proteinExistence type="inferred from homology"/>
<evidence type="ECO:0000256" key="5">
    <source>
        <dbReference type="ARBA" id="ARBA00014155"/>
    </source>
</evidence>
<feature type="binding site" evidence="13">
    <location>
        <position position="172"/>
    </location>
    <ligand>
        <name>ATP</name>
        <dbReference type="ChEBI" id="CHEBI:30616"/>
    </ligand>
</feature>
<evidence type="ECO:0000256" key="1">
    <source>
        <dbReference type="ARBA" id="ARBA00004496"/>
    </source>
</evidence>
<evidence type="ECO:0000256" key="9">
    <source>
        <dbReference type="ARBA" id="ARBA00022741"/>
    </source>
</evidence>
<gene>
    <name evidence="13 14" type="primary">panC</name>
    <name evidence="14" type="ORF">SFSGTM_19670</name>
</gene>
<reference evidence="15" key="1">
    <citation type="submission" date="2019-11" db="EMBL/GenBank/DDBJ databases">
        <title>Isolation and characterization of a novel species in the genus Sulfuriferula.</title>
        <authorList>
            <person name="Mochizuki J."/>
            <person name="Kojima H."/>
            <person name="Fukui M."/>
        </authorList>
    </citation>
    <scope>NUCLEOTIDE SEQUENCE [LARGE SCALE GENOMIC DNA]</scope>
    <source>
        <strain evidence="15">SGTM</strain>
    </source>
</reference>
<evidence type="ECO:0000313" key="14">
    <source>
        <dbReference type="EMBL" id="BBP01259.1"/>
    </source>
</evidence>
<evidence type="ECO:0000256" key="4">
    <source>
        <dbReference type="ARBA" id="ARBA00012219"/>
    </source>
</evidence>
<evidence type="ECO:0000256" key="6">
    <source>
        <dbReference type="ARBA" id="ARBA00022490"/>
    </source>
</evidence>
<dbReference type="Gene3D" id="3.40.50.620">
    <property type="entry name" value="HUPs"/>
    <property type="match status" value="1"/>
</dbReference>
<dbReference type="InterPro" id="IPR042176">
    <property type="entry name" value="Pantoate_ligase_C"/>
</dbReference>
<evidence type="ECO:0000256" key="2">
    <source>
        <dbReference type="ARBA" id="ARBA00004990"/>
    </source>
</evidence>
<feature type="binding site" evidence="13">
    <location>
        <begin position="143"/>
        <end position="146"/>
    </location>
    <ligand>
        <name>ATP</name>
        <dbReference type="ChEBI" id="CHEBI:30616"/>
    </ligand>
</feature>
<dbReference type="CDD" id="cd00560">
    <property type="entry name" value="PanC"/>
    <property type="match status" value="1"/>
</dbReference>
<dbReference type="RefSeq" id="WP_162085061.1">
    <property type="nucleotide sequence ID" value="NZ_AP021881.1"/>
</dbReference>
<dbReference type="UniPathway" id="UPA00028">
    <property type="reaction ID" value="UER00005"/>
</dbReference>
<dbReference type="AlphaFoldDB" id="A0A809RHA1"/>
<protein>
    <recommendedName>
        <fullName evidence="5 13">Pantothenate synthetase</fullName>
        <shortName evidence="13">PS</shortName>
        <ecNumber evidence="4 13">6.3.2.1</ecNumber>
    </recommendedName>
    <alternativeName>
        <fullName evidence="13">Pantoate--beta-alanine ligase</fullName>
    </alternativeName>
    <alternativeName>
        <fullName evidence="13">Pantoate-activating enzyme</fullName>
    </alternativeName>
</protein>
<dbReference type="InterPro" id="IPR014729">
    <property type="entry name" value="Rossmann-like_a/b/a_fold"/>
</dbReference>
<dbReference type="PANTHER" id="PTHR21299:SF1">
    <property type="entry name" value="PANTOATE--BETA-ALANINE LIGASE"/>
    <property type="match status" value="1"/>
</dbReference>
<evidence type="ECO:0000256" key="13">
    <source>
        <dbReference type="HAMAP-Rule" id="MF_00158"/>
    </source>
</evidence>
<feature type="binding site" evidence="13">
    <location>
        <position position="57"/>
    </location>
    <ligand>
        <name>beta-alanine</name>
        <dbReference type="ChEBI" id="CHEBI:57966"/>
    </ligand>
</feature>
<comment type="miscellaneous">
    <text evidence="13">The reaction proceeds by a bi uni uni bi ping pong mechanism.</text>
</comment>
<dbReference type="NCBIfam" id="TIGR00018">
    <property type="entry name" value="panC"/>
    <property type="match status" value="1"/>
</dbReference>
<sequence>MKILHTVAELHAWRVQHDQVSFVPTMGNLHEGHLALIKLAQQHAPTVIVSIFVNPLQFGAGEDYTRYPRTLEADAAKLSAIGIDAIFAPSVEELYPQPQRYFITPPALANTLCGAYRPGHFEGVATVVMKLFQLVQPTIAVFGKKDYQQLTIIRGMVEDFAVPITIIAGETIRATDGLALSSRNGFLSPTERALAPALYQQLTRIQQALQDGERDYAQLQLNASNALIKQGWQVDYIAICDTQLNPANLETSSWMILGAARLETTRLIDNVMATS</sequence>
<evidence type="ECO:0000256" key="7">
    <source>
        <dbReference type="ARBA" id="ARBA00022598"/>
    </source>
</evidence>
<dbReference type="HAMAP" id="MF_00158">
    <property type="entry name" value="PanC"/>
    <property type="match status" value="1"/>
</dbReference>
<dbReference type="GO" id="GO:0005829">
    <property type="term" value="C:cytosol"/>
    <property type="evidence" value="ECO:0007669"/>
    <property type="project" value="TreeGrafter"/>
</dbReference>
<keyword evidence="15" id="KW-1185">Reference proteome</keyword>
<comment type="subunit">
    <text evidence="13">Homodimer.</text>
</comment>
<dbReference type="KEGG" id="sniv:SFSGTM_19670"/>
<feature type="active site" description="Proton donor" evidence="13">
    <location>
        <position position="33"/>
    </location>
</feature>
<keyword evidence="10 13" id="KW-0067">ATP-binding</keyword>
<evidence type="ECO:0000256" key="11">
    <source>
        <dbReference type="ARBA" id="ARBA00048258"/>
    </source>
</evidence>
<feature type="binding site" evidence="13">
    <location>
        <begin position="26"/>
        <end position="33"/>
    </location>
    <ligand>
        <name>ATP</name>
        <dbReference type="ChEBI" id="CHEBI:30616"/>
    </ligand>
</feature>
<name>A0A809RHA1_9PROT</name>
<evidence type="ECO:0000313" key="15">
    <source>
        <dbReference type="Proteomes" id="UP000463939"/>
    </source>
</evidence>
<comment type="pathway">
    <text evidence="2 13">Cofactor biosynthesis; (R)-pantothenate biosynthesis; (R)-pantothenate from (R)-pantoate and beta-alanine: step 1/1.</text>
</comment>
<dbReference type="InterPro" id="IPR004821">
    <property type="entry name" value="Cyt_trans-like"/>
</dbReference>
<keyword evidence="8 13" id="KW-0566">Pantothenate biosynthesis</keyword>
<feature type="binding site" evidence="13">
    <location>
        <position position="149"/>
    </location>
    <ligand>
        <name>(R)-pantoate</name>
        <dbReference type="ChEBI" id="CHEBI:15980"/>
    </ligand>
</feature>
<dbReference type="InterPro" id="IPR003721">
    <property type="entry name" value="Pantoate_ligase"/>
</dbReference>
<keyword evidence="7 13" id="KW-0436">Ligase</keyword>